<evidence type="ECO:0000256" key="6">
    <source>
        <dbReference type="ARBA" id="ARBA00022725"/>
    </source>
</evidence>
<organism evidence="9">
    <name type="scientific">Aedes albopictus</name>
    <name type="common">Asian tiger mosquito</name>
    <name type="synonym">Stegomyia albopicta</name>
    <dbReference type="NCBI Taxonomy" id="7160"/>
    <lineage>
        <taxon>Eukaryota</taxon>
        <taxon>Metazoa</taxon>
        <taxon>Ecdysozoa</taxon>
        <taxon>Arthropoda</taxon>
        <taxon>Hexapoda</taxon>
        <taxon>Insecta</taxon>
        <taxon>Pterygota</taxon>
        <taxon>Neoptera</taxon>
        <taxon>Endopterygota</taxon>
        <taxon>Diptera</taxon>
        <taxon>Nematocera</taxon>
        <taxon>Culicoidea</taxon>
        <taxon>Culicidae</taxon>
        <taxon>Culicinae</taxon>
        <taxon>Aedini</taxon>
        <taxon>Aedes</taxon>
        <taxon>Stegomyia</taxon>
    </lineage>
</organism>
<evidence type="ECO:0000313" key="9">
    <source>
        <dbReference type="EMBL" id="JAV46972.1"/>
    </source>
</evidence>
<dbReference type="GO" id="GO:0005576">
    <property type="term" value="C:extracellular region"/>
    <property type="evidence" value="ECO:0007669"/>
    <property type="project" value="UniProtKB-SubCell"/>
</dbReference>
<dbReference type="PANTHER" id="PTHR21066">
    <property type="entry name" value="ODORANT-BINDING PROTEIN 59A-RELATED"/>
    <property type="match status" value="1"/>
</dbReference>
<dbReference type="InterPro" id="IPR036728">
    <property type="entry name" value="PBP_GOBP_sf"/>
</dbReference>
<feature type="signal peptide" evidence="8">
    <location>
        <begin position="1"/>
        <end position="23"/>
    </location>
</feature>
<evidence type="ECO:0000256" key="8">
    <source>
        <dbReference type="SAM" id="SignalP"/>
    </source>
</evidence>
<feature type="chain" id="PRO_5012484447" evidence="8">
    <location>
        <begin position="24"/>
        <end position="168"/>
    </location>
</feature>
<evidence type="ECO:0000256" key="3">
    <source>
        <dbReference type="ARBA" id="ARBA00022448"/>
    </source>
</evidence>
<proteinExistence type="inferred from homology"/>
<evidence type="ECO:0000256" key="1">
    <source>
        <dbReference type="ARBA" id="ARBA00004613"/>
    </source>
</evidence>
<dbReference type="AlphaFoldDB" id="A0A1W7R750"/>
<dbReference type="GO" id="GO:0007608">
    <property type="term" value="P:sensory perception of smell"/>
    <property type="evidence" value="ECO:0007669"/>
    <property type="project" value="UniProtKB-KW"/>
</dbReference>
<protein>
    <submittedName>
        <fullName evidence="9">Putative conserved secreted protein</fullName>
    </submittedName>
</protein>
<evidence type="ECO:0000256" key="2">
    <source>
        <dbReference type="ARBA" id="ARBA00008098"/>
    </source>
</evidence>
<keyword evidence="3" id="KW-0813">Transport</keyword>
<dbReference type="SUPFAM" id="SSF47565">
    <property type="entry name" value="Insect pheromone/odorant-binding proteins"/>
    <property type="match status" value="1"/>
</dbReference>
<comment type="subcellular location">
    <subcellularLocation>
        <location evidence="1">Secreted</location>
    </subcellularLocation>
</comment>
<dbReference type="EMBL" id="GEHC01000673">
    <property type="protein sequence ID" value="JAV46972.1"/>
    <property type="molecule type" value="Transcribed_RNA"/>
</dbReference>
<accession>A0A1W7R750</accession>
<evidence type="ECO:0000256" key="5">
    <source>
        <dbReference type="ARBA" id="ARBA00022606"/>
    </source>
</evidence>
<comment type="similarity">
    <text evidence="2">Belongs to the PBP/GOBP family.</text>
</comment>
<keyword evidence="4" id="KW-0964">Secreted</keyword>
<keyword evidence="6" id="KW-0552">Olfaction</keyword>
<keyword evidence="8" id="KW-0732">Signal</keyword>
<dbReference type="InterPro" id="IPR052295">
    <property type="entry name" value="Odorant-binding_protein"/>
</dbReference>
<sequence>MAVVNTIWHVLAGLAIVTVTVAGDCISFEDHKEEILNCCKYHPPYPKDEVRECLGSAQAKSGGDKHQFFVCLLECYLPRIGVIDGESINEGRIAEHMQSLDENARNMLLEAYKECAGKTTGAARGQCNSYAFDLETCVLQKIDMECPAEFYNPGPICDQLKSGTEICH</sequence>
<dbReference type="Gene3D" id="1.10.238.270">
    <property type="match status" value="1"/>
</dbReference>
<dbReference type="InterPro" id="IPR006170">
    <property type="entry name" value="PBP/GOBP"/>
</dbReference>
<dbReference type="VEuPathDB" id="VectorBase:AALC636_026760"/>
<evidence type="ECO:0000256" key="4">
    <source>
        <dbReference type="ARBA" id="ARBA00022525"/>
    </source>
</evidence>
<dbReference type="Pfam" id="PF01395">
    <property type="entry name" value="PBP_GOBP"/>
    <property type="match status" value="1"/>
</dbReference>
<reference evidence="9" key="1">
    <citation type="submission" date="2016-03" db="EMBL/GenBank/DDBJ databases">
        <title>RNAseq analyses of the sensorial organs of adult female Aedes albopictus.</title>
        <authorList>
            <person name="Fabrizio L."/>
            <person name="Ribeiro J.M."/>
            <person name="Arca B."/>
        </authorList>
    </citation>
    <scope>NUCLEOTIDE SEQUENCE</scope>
</reference>
<name>A0A1W7R750_AEDAL</name>
<evidence type="ECO:0000256" key="7">
    <source>
        <dbReference type="ARBA" id="ARBA00023157"/>
    </source>
</evidence>
<keyword evidence="5" id="KW-0716">Sensory transduction</keyword>
<dbReference type="GO" id="GO:0005549">
    <property type="term" value="F:odorant binding"/>
    <property type="evidence" value="ECO:0007669"/>
    <property type="project" value="InterPro"/>
</dbReference>
<dbReference type="PANTHER" id="PTHR21066:SF9">
    <property type="entry name" value="ODORANT-BINDING PROTEIN 59A"/>
    <property type="match status" value="1"/>
</dbReference>
<keyword evidence="7" id="KW-1015">Disulfide bond</keyword>
<dbReference type="VEuPathDB" id="VectorBase:AALFPA_059766"/>